<dbReference type="HOGENOM" id="CLU_022381_5_2_1"/>
<dbReference type="OMA" id="DWADWYS"/>
<dbReference type="GO" id="GO:0000136">
    <property type="term" value="C:mannan polymerase complex"/>
    <property type="evidence" value="ECO:0007669"/>
    <property type="project" value="TreeGrafter"/>
</dbReference>
<keyword evidence="3" id="KW-1185">Reference proteome</keyword>
<dbReference type="GO" id="GO:0006487">
    <property type="term" value="P:protein N-linked glycosylation"/>
    <property type="evidence" value="ECO:0007669"/>
    <property type="project" value="EnsemblFungi"/>
</dbReference>
<dbReference type="InterPro" id="IPR039367">
    <property type="entry name" value="Och1-like"/>
</dbReference>
<dbReference type="GO" id="GO:0000009">
    <property type="term" value="F:alpha-1,6-mannosyltransferase activity"/>
    <property type="evidence" value="ECO:0007669"/>
    <property type="project" value="EnsemblFungi"/>
</dbReference>
<dbReference type="SUPFAM" id="SSF53448">
    <property type="entry name" value="Nucleotide-diphospho-sugar transferases"/>
    <property type="match status" value="1"/>
</dbReference>
<dbReference type="EMBL" id="HE978317">
    <property type="protein sequence ID" value="CCK70123.1"/>
    <property type="molecule type" value="Genomic_DNA"/>
</dbReference>
<evidence type="ECO:0008006" key="4">
    <source>
        <dbReference type="Google" id="ProtNLM"/>
    </source>
</evidence>
<protein>
    <recommendedName>
        <fullName evidence="4">Glycosyltransferase family 32 protein</fullName>
    </recommendedName>
</protein>
<dbReference type="GeneID" id="34525812"/>
<dbReference type="KEGG" id="kng:KNAG_0D03770"/>
<dbReference type="RefSeq" id="XP_022464369.1">
    <property type="nucleotide sequence ID" value="XM_022607811.1"/>
</dbReference>
<name>J7RKU4_HUIN7</name>
<dbReference type="STRING" id="1071383.J7RKU4"/>
<gene>
    <name evidence="2" type="primary">KNAG0D03770</name>
    <name evidence="2" type="ordered locus">KNAG_0D03770</name>
</gene>
<evidence type="ECO:0000256" key="1">
    <source>
        <dbReference type="ARBA" id="ARBA00009003"/>
    </source>
</evidence>
<organism evidence="2 3">
    <name type="scientific">Huiozyma naganishii (strain ATCC MYA-139 / BCRC 22969 / CBS 8797 / KCTC 17520 / NBRC 10181 / NCYC 3082 / Yp74L-3)</name>
    <name type="common">Yeast</name>
    <name type="synonym">Kazachstania naganishii</name>
    <dbReference type="NCBI Taxonomy" id="1071383"/>
    <lineage>
        <taxon>Eukaryota</taxon>
        <taxon>Fungi</taxon>
        <taxon>Dikarya</taxon>
        <taxon>Ascomycota</taxon>
        <taxon>Saccharomycotina</taxon>
        <taxon>Saccharomycetes</taxon>
        <taxon>Saccharomycetales</taxon>
        <taxon>Saccharomycetaceae</taxon>
        <taxon>Huiozyma</taxon>
    </lineage>
</organism>
<dbReference type="Gene3D" id="3.90.550.20">
    <property type="match status" value="1"/>
</dbReference>
<evidence type="ECO:0000313" key="2">
    <source>
        <dbReference type="EMBL" id="CCK70123.1"/>
    </source>
</evidence>
<dbReference type="InterPro" id="IPR029044">
    <property type="entry name" value="Nucleotide-diphossugar_trans"/>
</dbReference>
<sequence>MLRAGSAVLMSKRGKIGVLSVILVFVVYRFHAANKSLTRQFQWDGNSAAGDSGVLLPTTSHVQDLNLRTFSVQNGGGEDRMYSVREQLALTFPYNAQAPIPKHVWQTWKEGPDSATFPGNFRLYQSDWANWDKNVQYSLIKDDQMVPFLEEVYGGVPLVVEAFKLLPTIILRADFFRYLVLYARGGIYSDMDTFPLKDMAEWPSYNEGKLQTMLEGAQPLNYKASKPAHEPSIARINDAGLVIGIEADPDRPDWKDWFARRIQFCQWTIQSKPGHPVLRELILNITATTLQSVDGSFTSITDKSHAEDYNVNYRHKRLFDTKYDHHKLKNKQNVDGSDIMNWTGPGIFSDIIFNYMDNLLHHNDDVILLNNNLGHIEKNEDITKSTKQFYKTITESLQSANNVPWEFFSLITSPVLVDDILVLPITAFSPGVDTMEAKTETDEMAFVKHMFEGSWKATADQNAGH</sequence>
<proteinExistence type="inferred from homology"/>
<dbReference type="eggNOG" id="ENOG502QW2I">
    <property type="taxonomic scope" value="Eukaryota"/>
</dbReference>
<dbReference type="Proteomes" id="UP000006310">
    <property type="component" value="Chromosome 4"/>
</dbReference>
<dbReference type="PANTHER" id="PTHR31834:SF1">
    <property type="entry name" value="INITIATION-SPECIFIC ALPHA-1,6-MANNOSYLTRANSFERASE"/>
    <property type="match status" value="1"/>
</dbReference>
<dbReference type="AlphaFoldDB" id="J7RKU4"/>
<dbReference type="Pfam" id="PF04488">
    <property type="entry name" value="Gly_transf_sug"/>
    <property type="match status" value="1"/>
</dbReference>
<evidence type="ECO:0000313" key="3">
    <source>
        <dbReference type="Proteomes" id="UP000006310"/>
    </source>
</evidence>
<accession>J7RKU4</accession>
<dbReference type="PANTHER" id="PTHR31834">
    <property type="entry name" value="INITIATION-SPECIFIC ALPHA-1,6-MANNOSYLTRANSFERASE"/>
    <property type="match status" value="1"/>
</dbReference>
<comment type="similarity">
    <text evidence="1">Belongs to the glycosyltransferase 32 family.</text>
</comment>
<dbReference type="OrthoDB" id="409543at2759"/>
<dbReference type="InterPro" id="IPR007577">
    <property type="entry name" value="GlycoTrfase_DXD_sugar-bd_CS"/>
</dbReference>
<reference evidence="2 3" key="1">
    <citation type="journal article" date="2011" name="Proc. Natl. Acad. Sci. U.S.A.">
        <title>Evolutionary erosion of yeast sex chromosomes by mating-type switching accidents.</title>
        <authorList>
            <person name="Gordon J.L."/>
            <person name="Armisen D."/>
            <person name="Proux-Wera E."/>
            <person name="Oheigeartaigh S.S."/>
            <person name="Byrne K.P."/>
            <person name="Wolfe K.H."/>
        </authorList>
    </citation>
    <scope>NUCLEOTIDE SEQUENCE [LARGE SCALE GENOMIC DNA]</scope>
    <source>
        <strain evidence="3">ATCC MYA-139 / BCRC 22969 / CBS 8797 / CCRC 22969 / KCTC 17520 / NBRC 10181 / NCYC 3082</strain>
    </source>
</reference>
<reference evidence="3" key="2">
    <citation type="submission" date="2012-08" db="EMBL/GenBank/DDBJ databases">
        <title>Genome sequence of Kazachstania naganishii.</title>
        <authorList>
            <person name="Gordon J.L."/>
            <person name="Armisen D."/>
            <person name="Proux-Wera E."/>
            <person name="OhEigeartaigh S.S."/>
            <person name="Byrne K.P."/>
            <person name="Wolfe K.H."/>
        </authorList>
    </citation>
    <scope>NUCLEOTIDE SEQUENCE [LARGE SCALE GENOMIC DNA]</scope>
    <source>
        <strain evidence="3">ATCC MYA-139 / BCRC 22969 / CBS 8797 / CCRC 22969 / KCTC 17520 / NBRC 10181 / NCYC 3082</strain>
    </source>
</reference>